<name>A0A9P6J222_9FUNG</name>
<dbReference type="Proteomes" id="UP000749646">
    <property type="component" value="Unassembled WGS sequence"/>
</dbReference>
<sequence>MGSTFARNVDPSDLVQENAYLLGVNRNKKCITANIRAEEGKQLVHDLVKKVNVLVENYVPGKLEEMVLGYKELSALNPRLIYTSIT</sequence>
<dbReference type="Pfam" id="PF02515">
    <property type="entry name" value="CoA_transf_3"/>
    <property type="match status" value="1"/>
</dbReference>
<keyword evidence="2" id="KW-0808">Transferase</keyword>
<dbReference type="GO" id="GO:0047369">
    <property type="term" value="F:succinate-hydroxymethylglutarate CoA-transferase activity"/>
    <property type="evidence" value="ECO:0007669"/>
    <property type="project" value="TreeGrafter"/>
</dbReference>
<feature type="non-terminal residue" evidence="3">
    <location>
        <position position="86"/>
    </location>
</feature>
<evidence type="ECO:0000313" key="4">
    <source>
        <dbReference type="Proteomes" id="UP000749646"/>
    </source>
</evidence>
<protein>
    <submittedName>
        <fullName evidence="3">Uncharacterized protein</fullName>
    </submittedName>
</protein>
<comment type="similarity">
    <text evidence="1">Belongs to the CoA-transferase III family.</text>
</comment>
<dbReference type="PANTHER" id="PTHR48207">
    <property type="entry name" value="SUCCINATE--HYDROXYMETHYLGLUTARATE COA-TRANSFERASE"/>
    <property type="match status" value="1"/>
</dbReference>
<gene>
    <name evidence="3" type="ORF">BGZ65_001242</name>
</gene>
<dbReference type="AlphaFoldDB" id="A0A9P6J222"/>
<reference evidence="3" key="1">
    <citation type="journal article" date="2020" name="Fungal Divers.">
        <title>Resolving the Mortierellaceae phylogeny through synthesis of multi-gene phylogenetics and phylogenomics.</title>
        <authorList>
            <person name="Vandepol N."/>
            <person name="Liber J."/>
            <person name="Desiro A."/>
            <person name="Na H."/>
            <person name="Kennedy M."/>
            <person name="Barry K."/>
            <person name="Grigoriev I.V."/>
            <person name="Miller A.N."/>
            <person name="O'Donnell K."/>
            <person name="Stajich J.E."/>
            <person name="Bonito G."/>
        </authorList>
    </citation>
    <scope>NUCLEOTIDE SEQUENCE</scope>
    <source>
        <strain evidence="3">MES-2147</strain>
    </source>
</reference>
<dbReference type="EMBL" id="JAAAHW010006548">
    <property type="protein sequence ID" value="KAF9958699.1"/>
    <property type="molecule type" value="Genomic_DNA"/>
</dbReference>
<dbReference type="Gene3D" id="3.40.50.10540">
    <property type="entry name" value="Crotonobetainyl-coa:carnitine coa-transferase, domain 1"/>
    <property type="match status" value="1"/>
</dbReference>
<evidence type="ECO:0000256" key="2">
    <source>
        <dbReference type="ARBA" id="ARBA00022679"/>
    </source>
</evidence>
<dbReference type="InterPro" id="IPR050483">
    <property type="entry name" value="CoA-transferase_III_domain"/>
</dbReference>
<dbReference type="InterPro" id="IPR023606">
    <property type="entry name" value="CoA-Trfase_III_dom_1_sf"/>
</dbReference>
<dbReference type="SUPFAM" id="SSF89796">
    <property type="entry name" value="CoA-transferase family III (CaiB/BaiF)"/>
    <property type="match status" value="1"/>
</dbReference>
<evidence type="ECO:0000256" key="1">
    <source>
        <dbReference type="ARBA" id="ARBA00008383"/>
    </source>
</evidence>
<organism evidence="3 4">
    <name type="scientific">Modicella reniformis</name>
    <dbReference type="NCBI Taxonomy" id="1440133"/>
    <lineage>
        <taxon>Eukaryota</taxon>
        <taxon>Fungi</taxon>
        <taxon>Fungi incertae sedis</taxon>
        <taxon>Mucoromycota</taxon>
        <taxon>Mortierellomycotina</taxon>
        <taxon>Mortierellomycetes</taxon>
        <taxon>Mortierellales</taxon>
        <taxon>Mortierellaceae</taxon>
        <taxon>Modicella</taxon>
    </lineage>
</organism>
<proteinExistence type="inferred from homology"/>
<evidence type="ECO:0000313" key="3">
    <source>
        <dbReference type="EMBL" id="KAF9958699.1"/>
    </source>
</evidence>
<dbReference type="InterPro" id="IPR003673">
    <property type="entry name" value="CoA-Trfase_fam_III"/>
</dbReference>
<keyword evidence="4" id="KW-1185">Reference proteome</keyword>
<dbReference type="PANTHER" id="PTHR48207:SF3">
    <property type="entry name" value="SUCCINATE--HYDROXYMETHYLGLUTARATE COA-TRANSFERASE"/>
    <property type="match status" value="1"/>
</dbReference>
<dbReference type="OrthoDB" id="5863171at2759"/>
<comment type="caution">
    <text evidence="3">The sequence shown here is derived from an EMBL/GenBank/DDBJ whole genome shotgun (WGS) entry which is preliminary data.</text>
</comment>
<accession>A0A9P6J222</accession>
<dbReference type="GO" id="GO:0005739">
    <property type="term" value="C:mitochondrion"/>
    <property type="evidence" value="ECO:0007669"/>
    <property type="project" value="TreeGrafter"/>
</dbReference>